<keyword evidence="4 7" id="KW-1133">Transmembrane helix</keyword>
<feature type="compositionally biased region" description="Basic and acidic residues" evidence="6">
    <location>
        <begin position="259"/>
        <end position="268"/>
    </location>
</feature>
<dbReference type="Pfam" id="PF23750">
    <property type="entry name" value="RsgI_M"/>
    <property type="match status" value="1"/>
</dbReference>
<dbReference type="EMBL" id="JBHTKL010000001">
    <property type="protein sequence ID" value="MFD1017634.1"/>
    <property type="molecule type" value="Genomic_DNA"/>
</dbReference>
<evidence type="ECO:0000256" key="3">
    <source>
        <dbReference type="ARBA" id="ARBA00022692"/>
    </source>
</evidence>
<dbReference type="RefSeq" id="WP_386055526.1">
    <property type="nucleotide sequence ID" value="NZ_JBHTKL010000001.1"/>
</dbReference>
<feature type="domain" description="RsgI N-terminal anti-sigma" evidence="8">
    <location>
        <begin position="2"/>
        <end position="49"/>
    </location>
</feature>
<protein>
    <submittedName>
        <fullName evidence="9">Anti-sigma factor domain-containing protein</fullName>
    </submittedName>
</protein>
<feature type="region of interest" description="Disordered" evidence="6">
    <location>
        <begin position="198"/>
        <end position="235"/>
    </location>
</feature>
<sequence>MKKGIIMEHHRNYTIVMTAEGTFHKAVRQAEADVGMEVRFEPLPEKNGFFSFFRMTNQRRQVKFVAMVAALMIAIFPLYSWYDSNQAYAYVNIDINPSIEMKVNEKMNVIELVPLNDEAEALLEELQDWKREPVDEVTVTIIETSRQAGYLNEENSVLVGVSYSDEEHDQDISKKIETFVQKKEITLAMATFVVPSEVREKAKKQKKSMNELMAESISDETTTTSTTSSAAAEDTTKVKLDKEDLDDSEKEIIETFYKEKKDKNDEKEKKKKEKGKPDTSLKNKDTGKPEHTGPPEESNVLKDKGPKEKDKDDTPPGKNKDDDHPGKGSKKQDNPKQKQSGKGNSSSKKEYDRHTPPGLAKKKDKHEHPEKKNTWEDKKHDNNRDKRKNSHEKNKRDSGKSHGHDKGRGHGR</sequence>
<evidence type="ECO:0000256" key="5">
    <source>
        <dbReference type="ARBA" id="ARBA00023136"/>
    </source>
</evidence>
<feature type="compositionally biased region" description="Basic and acidic residues" evidence="6">
    <location>
        <begin position="275"/>
        <end position="336"/>
    </location>
</feature>
<accession>A0ABW3KZA2</accession>
<keyword evidence="10" id="KW-1185">Reference proteome</keyword>
<feature type="compositionally biased region" description="Basic and acidic residues" evidence="6">
    <location>
        <begin position="391"/>
        <end position="412"/>
    </location>
</feature>
<gene>
    <name evidence="9" type="ORF">ACFQ2J_00370</name>
</gene>
<name>A0ABW3KZA2_9BACI</name>
<dbReference type="InterPro" id="IPR055431">
    <property type="entry name" value="RsgI_M"/>
</dbReference>
<feature type="compositionally biased region" description="Low complexity" evidence="6">
    <location>
        <begin position="214"/>
        <end position="233"/>
    </location>
</feature>
<evidence type="ECO:0000256" key="6">
    <source>
        <dbReference type="SAM" id="MobiDB-lite"/>
    </source>
</evidence>
<evidence type="ECO:0000256" key="7">
    <source>
        <dbReference type="SAM" id="Phobius"/>
    </source>
</evidence>
<evidence type="ECO:0000313" key="9">
    <source>
        <dbReference type="EMBL" id="MFD1017634.1"/>
    </source>
</evidence>
<feature type="transmembrane region" description="Helical" evidence="7">
    <location>
        <begin position="64"/>
        <end position="82"/>
    </location>
</feature>
<dbReference type="Pfam" id="PF12791">
    <property type="entry name" value="RsgI_N"/>
    <property type="match status" value="1"/>
</dbReference>
<comment type="subcellular location">
    <subcellularLocation>
        <location evidence="1">Cell membrane</location>
        <topology evidence="1">Single-pass membrane protein</topology>
    </subcellularLocation>
</comment>
<dbReference type="InterPro" id="IPR024449">
    <property type="entry name" value="Anti-sigma_RsgI_N"/>
</dbReference>
<comment type="caution">
    <text evidence="9">The sequence shown here is derived from an EMBL/GenBank/DDBJ whole genome shotgun (WGS) entry which is preliminary data.</text>
</comment>
<reference evidence="10" key="1">
    <citation type="journal article" date="2019" name="Int. J. Syst. Evol. Microbiol.">
        <title>The Global Catalogue of Microorganisms (GCM) 10K type strain sequencing project: providing services to taxonomists for standard genome sequencing and annotation.</title>
        <authorList>
            <consortium name="The Broad Institute Genomics Platform"/>
            <consortium name="The Broad Institute Genome Sequencing Center for Infectious Disease"/>
            <person name="Wu L."/>
            <person name="Ma J."/>
        </authorList>
    </citation>
    <scope>NUCLEOTIDE SEQUENCE [LARGE SCALE GENOMIC DNA]</scope>
    <source>
        <strain evidence="10">CCUG 56607</strain>
    </source>
</reference>
<evidence type="ECO:0000313" key="10">
    <source>
        <dbReference type="Proteomes" id="UP001596990"/>
    </source>
</evidence>
<organism evidence="9 10">
    <name type="scientific">Thalassobacillus hwangdonensis</name>
    <dbReference type="NCBI Taxonomy" id="546108"/>
    <lineage>
        <taxon>Bacteria</taxon>
        <taxon>Bacillati</taxon>
        <taxon>Bacillota</taxon>
        <taxon>Bacilli</taxon>
        <taxon>Bacillales</taxon>
        <taxon>Bacillaceae</taxon>
        <taxon>Thalassobacillus</taxon>
    </lineage>
</organism>
<keyword evidence="2" id="KW-1003">Cell membrane</keyword>
<dbReference type="Proteomes" id="UP001596990">
    <property type="component" value="Unassembled WGS sequence"/>
</dbReference>
<evidence type="ECO:0000256" key="1">
    <source>
        <dbReference type="ARBA" id="ARBA00004162"/>
    </source>
</evidence>
<keyword evidence="3 7" id="KW-0812">Transmembrane</keyword>
<proteinExistence type="predicted"/>
<dbReference type="PROSITE" id="PS51849">
    <property type="entry name" value="RSGI_N"/>
    <property type="match status" value="1"/>
</dbReference>
<evidence type="ECO:0000256" key="2">
    <source>
        <dbReference type="ARBA" id="ARBA00022475"/>
    </source>
</evidence>
<feature type="compositionally biased region" description="Basic and acidic residues" evidence="6">
    <location>
        <begin position="366"/>
        <end position="384"/>
    </location>
</feature>
<evidence type="ECO:0000259" key="8">
    <source>
        <dbReference type="PROSITE" id="PS51849"/>
    </source>
</evidence>
<keyword evidence="5 7" id="KW-0472">Membrane</keyword>
<feature type="region of interest" description="Disordered" evidence="6">
    <location>
        <begin position="259"/>
        <end position="412"/>
    </location>
</feature>
<evidence type="ECO:0000256" key="4">
    <source>
        <dbReference type="ARBA" id="ARBA00022989"/>
    </source>
</evidence>
<feature type="compositionally biased region" description="Low complexity" evidence="6">
    <location>
        <begin position="337"/>
        <end position="346"/>
    </location>
</feature>